<dbReference type="GO" id="GO:0005739">
    <property type="term" value="C:mitochondrion"/>
    <property type="evidence" value="ECO:0007669"/>
    <property type="project" value="UniProtKB-SubCell"/>
</dbReference>
<dbReference type="GO" id="GO:0006979">
    <property type="term" value="P:response to oxidative stress"/>
    <property type="evidence" value="ECO:0007669"/>
    <property type="project" value="TreeGrafter"/>
</dbReference>
<keyword evidence="3" id="KW-0496">Mitochondrion</keyword>
<evidence type="ECO:0000256" key="3">
    <source>
        <dbReference type="ARBA" id="ARBA00023128"/>
    </source>
</evidence>
<dbReference type="GO" id="GO:0005634">
    <property type="term" value="C:nucleus"/>
    <property type="evidence" value="ECO:0007669"/>
    <property type="project" value="TreeGrafter"/>
</dbReference>
<dbReference type="PROSITE" id="PS51886">
    <property type="entry name" value="TLDC"/>
    <property type="match status" value="1"/>
</dbReference>
<evidence type="ECO:0000313" key="7">
    <source>
        <dbReference type="Proteomes" id="UP000092321"/>
    </source>
</evidence>
<dbReference type="AlphaFoldDB" id="A0A1B7TF96"/>
<dbReference type="InterPro" id="IPR006571">
    <property type="entry name" value="TLDc_dom"/>
</dbReference>
<evidence type="ECO:0000256" key="2">
    <source>
        <dbReference type="ARBA" id="ARBA00009540"/>
    </source>
</evidence>
<proteinExistence type="inferred from homology"/>
<feature type="domain" description="TLDc" evidence="5">
    <location>
        <begin position="14"/>
        <end position="202"/>
    </location>
</feature>
<comment type="subcellular location">
    <subcellularLocation>
        <location evidence="1">Mitochondrion</location>
    </subcellularLocation>
</comment>
<dbReference type="SMART" id="SM00584">
    <property type="entry name" value="TLDc"/>
    <property type="match status" value="1"/>
</dbReference>
<feature type="non-terminal residue" evidence="6">
    <location>
        <position position="1"/>
    </location>
</feature>
<evidence type="ECO:0000256" key="1">
    <source>
        <dbReference type="ARBA" id="ARBA00004173"/>
    </source>
</evidence>
<evidence type="ECO:0000259" key="5">
    <source>
        <dbReference type="PROSITE" id="PS51886"/>
    </source>
</evidence>
<reference evidence="7" key="1">
    <citation type="journal article" date="2016" name="Proc. Natl. Acad. Sci. U.S.A.">
        <title>Comparative genomics of biotechnologically important yeasts.</title>
        <authorList>
            <person name="Riley R."/>
            <person name="Haridas S."/>
            <person name="Wolfe K.H."/>
            <person name="Lopes M.R."/>
            <person name="Hittinger C.T."/>
            <person name="Goeker M."/>
            <person name="Salamov A.A."/>
            <person name="Wisecaver J.H."/>
            <person name="Long T.M."/>
            <person name="Calvey C.H."/>
            <person name="Aerts A.L."/>
            <person name="Barry K.W."/>
            <person name="Choi C."/>
            <person name="Clum A."/>
            <person name="Coughlan A.Y."/>
            <person name="Deshpande S."/>
            <person name="Douglass A.P."/>
            <person name="Hanson S.J."/>
            <person name="Klenk H.-P."/>
            <person name="LaButti K.M."/>
            <person name="Lapidus A."/>
            <person name="Lindquist E.A."/>
            <person name="Lipzen A.M."/>
            <person name="Meier-Kolthoff J.P."/>
            <person name="Ohm R.A."/>
            <person name="Otillar R.P."/>
            <person name="Pangilinan J.L."/>
            <person name="Peng Y."/>
            <person name="Rokas A."/>
            <person name="Rosa C.A."/>
            <person name="Scheuner C."/>
            <person name="Sibirny A.A."/>
            <person name="Slot J.C."/>
            <person name="Stielow J.B."/>
            <person name="Sun H."/>
            <person name="Kurtzman C.P."/>
            <person name="Blackwell M."/>
            <person name="Grigoriev I.V."/>
            <person name="Jeffries T.W."/>
        </authorList>
    </citation>
    <scope>NUCLEOTIDE SEQUENCE [LARGE SCALE GENOMIC DNA]</scope>
    <source>
        <strain evidence="7">NRRL Y-1626</strain>
    </source>
</reference>
<dbReference type="Pfam" id="PF07534">
    <property type="entry name" value="TLD"/>
    <property type="match status" value="1"/>
</dbReference>
<protein>
    <recommendedName>
        <fullName evidence="4">Oxidation resistance protein 1</fullName>
    </recommendedName>
</protein>
<dbReference type="Proteomes" id="UP000092321">
    <property type="component" value="Unassembled WGS sequence"/>
</dbReference>
<comment type="caution">
    <text evidence="6">The sequence shown here is derived from an EMBL/GenBank/DDBJ whole genome shotgun (WGS) entry which is preliminary data.</text>
</comment>
<sequence length="202" mass="23246">PIKLSGYNSTTNHQLLQEDMVPELRTLMPERIKLHTTWTLLYSLEQNGASLNTLYRCCKEEYDNFRLRSNAFSRKGYLLMIQDMENSIFGLFTNEPFHPLSNNKFYGNGESFLWRIEKSKNNNDFYTFEGFPFQNENFYVVYSTNKMIQIGAGGTSNGGAGIWLDDMLLNGGTNNCKTFNNPILSKQGTLFKIKALEVWKIG</sequence>
<dbReference type="PANTHER" id="PTHR23354:SF62">
    <property type="entry name" value="MUSTARD, ISOFORM V"/>
    <property type="match status" value="1"/>
</dbReference>
<evidence type="ECO:0000256" key="4">
    <source>
        <dbReference type="ARBA" id="ARBA00040604"/>
    </source>
</evidence>
<evidence type="ECO:0000313" key="6">
    <source>
        <dbReference type="EMBL" id="OBA27407.1"/>
    </source>
</evidence>
<name>A0A1B7TF96_9ASCO</name>
<feature type="non-terminal residue" evidence="6">
    <location>
        <position position="202"/>
    </location>
</feature>
<accession>A0A1B7TF96</accession>
<dbReference type="EMBL" id="LXPE01000009">
    <property type="protein sequence ID" value="OBA27407.1"/>
    <property type="molecule type" value="Genomic_DNA"/>
</dbReference>
<gene>
    <name evidence="6" type="ORF">HANVADRAFT_19656</name>
</gene>
<organism evidence="6 7">
    <name type="scientific">Hanseniaspora valbyensis NRRL Y-1626</name>
    <dbReference type="NCBI Taxonomy" id="766949"/>
    <lineage>
        <taxon>Eukaryota</taxon>
        <taxon>Fungi</taxon>
        <taxon>Dikarya</taxon>
        <taxon>Ascomycota</taxon>
        <taxon>Saccharomycotina</taxon>
        <taxon>Saccharomycetes</taxon>
        <taxon>Saccharomycodales</taxon>
        <taxon>Saccharomycodaceae</taxon>
        <taxon>Hanseniaspora</taxon>
    </lineage>
</organism>
<comment type="similarity">
    <text evidence="2">Belongs to the OXR1 family.</text>
</comment>
<dbReference type="OrthoDB" id="26679at2759"/>
<keyword evidence="7" id="KW-1185">Reference proteome</keyword>
<dbReference type="PANTHER" id="PTHR23354">
    <property type="entry name" value="NUCLEOLAR PROTEIN 7/ESTROGEN RECEPTOR COACTIVATOR-RELATED"/>
    <property type="match status" value="1"/>
</dbReference>